<keyword evidence="1 2" id="KW-0732">Signal</keyword>
<feature type="signal peptide" evidence="2">
    <location>
        <begin position="1"/>
        <end position="17"/>
    </location>
</feature>
<dbReference type="InterPro" id="IPR001611">
    <property type="entry name" value="Leu-rich_rpt"/>
</dbReference>
<evidence type="ECO:0000256" key="1">
    <source>
        <dbReference type="ARBA" id="ARBA00022729"/>
    </source>
</evidence>
<evidence type="ECO:0000313" key="4">
    <source>
        <dbReference type="Proteomes" id="UP001626550"/>
    </source>
</evidence>
<dbReference type="EMBL" id="JBJKFK010002485">
    <property type="protein sequence ID" value="KAL3311032.1"/>
    <property type="molecule type" value="Genomic_DNA"/>
</dbReference>
<dbReference type="SUPFAM" id="SSF52058">
    <property type="entry name" value="L domain-like"/>
    <property type="match status" value="1"/>
</dbReference>
<sequence length="464" mass="51468">MTLVISVLALLAQTVSTCPINCRCNESDKEAFCCVNVQRENSRWTCPWRGNSSSKTSETNCRVPWKSLTIELHSDNWPPTVKDKQVVPYADSCVTSLNQLIIRGRAGDSSANLGPLYADHIIKHIFLRNKPVHLLSLQITGTRFTGLDSGFMDRLDAHGIREVEITENSLMRNLGVGWLVGREQLQILNLRGNAISDLDLVRWGLPRRHRQLAKLDASANRISRIALDAFKETPNLGLIALDDNMITRLSADTFTGLSNLTVLSLKRNKLSLTSLDGSLHSPHGPKQLLLSGNPLMQHGKQHSWWLSSGCPDKLQKLELISTGLSGDNLPPISFAKCASLGLVNLLGHEHELRCLAREWLGLSAKSEQDVLPIYLQIFIPNTLKLCAPTTRFVTTSFPQDLTMTTTTKPQRQLLSFVPLTIISSIIQSGAVLQKASFRAIIEETIVLHPEAVSGRSRATEQRDR</sequence>
<dbReference type="PANTHER" id="PTHR24373">
    <property type="entry name" value="SLIT RELATED LEUCINE-RICH REPEAT NEURONAL PROTEIN"/>
    <property type="match status" value="1"/>
</dbReference>
<reference evidence="3 4" key="1">
    <citation type="submission" date="2024-11" db="EMBL/GenBank/DDBJ databases">
        <title>Adaptive evolution of stress response genes in parasites aligns with host niche diversity.</title>
        <authorList>
            <person name="Hahn C."/>
            <person name="Resl P."/>
        </authorList>
    </citation>
    <scope>NUCLEOTIDE SEQUENCE [LARGE SCALE GENOMIC DNA]</scope>
    <source>
        <strain evidence="3">EGGRZ-B1_66</strain>
        <tissue evidence="3">Body</tissue>
    </source>
</reference>
<dbReference type="Pfam" id="PF13855">
    <property type="entry name" value="LRR_8"/>
    <property type="match status" value="1"/>
</dbReference>
<feature type="chain" id="PRO_5044859268" evidence="2">
    <location>
        <begin position="18"/>
        <end position="464"/>
    </location>
</feature>
<dbReference type="Gene3D" id="3.80.10.10">
    <property type="entry name" value="Ribonuclease Inhibitor"/>
    <property type="match status" value="1"/>
</dbReference>
<keyword evidence="4" id="KW-1185">Reference proteome</keyword>
<evidence type="ECO:0000313" key="3">
    <source>
        <dbReference type="EMBL" id="KAL3311032.1"/>
    </source>
</evidence>
<dbReference type="AlphaFoldDB" id="A0ABD2PVW1"/>
<dbReference type="Proteomes" id="UP001626550">
    <property type="component" value="Unassembled WGS sequence"/>
</dbReference>
<comment type="caution">
    <text evidence="3">The sequence shown here is derived from an EMBL/GenBank/DDBJ whole genome shotgun (WGS) entry which is preliminary data.</text>
</comment>
<organism evidence="3 4">
    <name type="scientific">Cichlidogyrus casuarinus</name>
    <dbReference type="NCBI Taxonomy" id="1844966"/>
    <lineage>
        <taxon>Eukaryota</taxon>
        <taxon>Metazoa</taxon>
        <taxon>Spiralia</taxon>
        <taxon>Lophotrochozoa</taxon>
        <taxon>Platyhelminthes</taxon>
        <taxon>Monogenea</taxon>
        <taxon>Monopisthocotylea</taxon>
        <taxon>Dactylogyridea</taxon>
        <taxon>Ancyrocephalidae</taxon>
        <taxon>Cichlidogyrus</taxon>
    </lineage>
</organism>
<evidence type="ECO:0000256" key="2">
    <source>
        <dbReference type="SAM" id="SignalP"/>
    </source>
</evidence>
<dbReference type="InterPro" id="IPR032675">
    <property type="entry name" value="LRR_dom_sf"/>
</dbReference>
<dbReference type="InterPro" id="IPR050328">
    <property type="entry name" value="Dev_Immune_Receptor"/>
</dbReference>
<proteinExistence type="predicted"/>
<gene>
    <name evidence="3" type="primary">LRRC15</name>
    <name evidence="3" type="ORF">Ciccas_010393</name>
</gene>
<protein>
    <submittedName>
        <fullName evidence="3">Leucine rich repeat containing 15</fullName>
    </submittedName>
</protein>
<dbReference type="PANTHER" id="PTHR24373:SF275">
    <property type="entry name" value="TIR DOMAIN-CONTAINING PROTEIN"/>
    <property type="match status" value="1"/>
</dbReference>
<name>A0ABD2PVW1_9PLAT</name>
<accession>A0ABD2PVW1</accession>